<proteinExistence type="predicted"/>
<organism evidence="1">
    <name type="scientific">marine metagenome</name>
    <dbReference type="NCBI Taxonomy" id="408172"/>
    <lineage>
        <taxon>unclassified sequences</taxon>
        <taxon>metagenomes</taxon>
        <taxon>ecological metagenomes</taxon>
    </lineage>
</organism>
<name>A0A382W288_9ZZZZ</name>
<protein>
    <submittedName>
        <fullName evidence="1">Uncharacterized protein</fullName>
    </submittedName>
</protein>
<accession>A0A382W288</accession>
<feature type="non-terminal residue" evidence="1">
    <location>
        <position position="85"/>
    </location>
</feature>
<evidence type="ECO:0000313" key="1">
    <source>
        <dbReference type="EMBL" id="SVD52859.1"/>
    </source>
</evidence>
<sequence>MIVDEPFWVVTEVTEEDIIVDKTDLNSQLKVDYYLRRGDSDEMAFVPHQRISSTTLQSALEELIDENTVLTGTSLPSNPTEGQLF</sequence>
<dbReference type="AlphaFoldDB" id="A0A382W288"/>
<gene>
    <name evidence="1" type="ORF">METZ01_LOCUS405713</name>
</gene>
<reference evidence="1" key="1">
    <citation type="submission" date="2018-05" db="EMBL/GenBank/DDBJ databases">
        <authorList>
            <person name="Lanie J.A."/>
            <person name="Ng W.-L."/>
            <person name="Kazmierczak K.M."/>
            <person name="Andrzejewski T.M."/>
            <person name="Davidsen T.M."/>
            <person name="Wayne K.J."/>
            <person name="Tettelin H."/>
            <person name="Glass J.I."/>
            <person name="Rusch D."/>
            <person name="Podicherti R."/>
            <person name="Tsui H.-C.T."/>
            <person name="Winkler M.E."/>
        </authorList>
    </citation>
    <scope>NUCLEOTIDE SEQUENCE</scope>
</reference>
<dbReference type="EMBL" id="UINC01156441">
    <property type="protein sequence ID" value="SVD52859.1"/>
    <property type="molecule type" value="Genomic_DNA"/>
</dbReference>